<feature type="region of interest" description="Disordered" evidence="1">
    <location>
        <begin position="684"/>
        <end position="845"/>
    </location>
</feature>
<feature type="compositionally biased region" description="Basic and acidic residues" evidence="1">
    <location>
        <begin position="171"/>
        <end position="188"/>
    </location>
</feature>
<dbReference type="SUPFAM" id="SSF55753">
    <property type="entry name" value="Actin depolymerizing proteins"/>
    <property type="match status" value="1"/>
</dbReference>
<dbReference type="OrthoDB" id="74412at2759"/>
<dbReference type="InParanoid" id="W2S1R8"/>
<feature type="compositionally biased region" description="Basic and acidic residues" evidence="1">
    <location>
        <begin position="256"/>
        <end position="281"/>
    </location>
</feature>
<feature type="compositionally biased region" description="Pro residues" evidence="1">
    <location>
        <begin position="728"/>
        <end position="739"/>
    </location>
</feature>
<dbReference type="Gene3D" id="3.40.20.10">
    <property type="entry name" value="Severin"/>
    <property type="match status" value="1"/>
</dbReference>
<feature type="region of interest" description="Disordered" evidence="1">
    <location>
        <begin position="878"/>
        <end position="907"/>
    </location>
</feature>
<feature type="compositionally biased region" description="Polar residues" evidence="1">
    <location>
        <begin position="698"/>
        <end position="725"/>
    </location>
</feature>
<feature type="compositionally biased region" description="Basic and acidic residues" evidence="1">
    <location>
        <begin position="986"/>
        <end position="997"/>
    </location>
</feature>
<dbReference type="AlphaFoldDB" id="W2S1R8"/>
<dbReference type="HOGENOM" id="CLU_004392_0_0_1"/>
<name>W2S1R8_CYPE1</name>
<dbReference type="RefSeq" id="XP_008716497.1">
    <property type="nucleotide sequence ID" value="XM_008718275.1"/>
</dbReference>
<evidence type="ECO:0008006" key="4">
    <source>
        <dbReference type="Google" id="ProtNLM"/>
    </source>
</evidence>
<sequence length="1121" mass="122077">MSLAGLDTPAVVEAHQASIADPTGWFLLKYEDGSRDTVEVFKTGTGGVPEARNAVESYQEKSPLYGMVQHRRRKVILKYVPEGTSRILQVRLTVQFQTVVDAFTPHDFVFSFITPSELSEPAIGVQTMLAPSAGSITSSSSSLRRRRLKDISEDAEEPAAVPPEKTSPLSKSEEKESAPVQPEEKREEEADELPASALRAKALLAMRISPEIDITDHDDPASRPRSTTSHKLSGADDPTSFDTAPILPPIPISPGLDKDLPPPPEADREGTREHAGERGEENVDNSEEPQKQLTIDQLRQSPHLSQADNTSISRWSSDVAAYTVKPKKKKLGPRPHVDPPGRPRTSNLSDTGARPRPVANLPTTVKVSSDRARGPPLSFRPSSQQSSKSVPGRFPPNHPMLPPVPSPTHMSGFFRQESRSVMPKTPSLTSEIPSGATPEKIRLMKALQLRKRNMLAAQRASMVQEAEMESGENGNLADPKLVSSTASPTTATNASEDHSRAEESSFTSRDEPLHRQASLSSDTSSSITPRAKAELEDKPPKALAKEEPIRAEIAPRAPPKNESEEKETKASVKAFEGGDEKEARAAVGSSIETSQGHRTAPVESRQADPKASGDDSAAVTSAPSSTALREKRGLAVPQPLHISAGAELSEQSDGESFMDELANATVHEAKPVLVGRTPVTPIMSAPALRDYKDGSHSGEPTVQPRSSSSGQLEKPRSSSGRSTSALPHWPPLPTEPVPQPLSKKSTLGSGISKRIKALEVLSTRDSTSPPRQSVRDIPSKRSALDTFMKRSSFMKQAPNASTDQSPPKKLPESQSMAPTVRTAMFSRGGENEKPGLFAPAPKGEAVSVTARIVRDHDLVPPSTAPGDLNLHRSPLIVEHERPGDQRPSFSRDSKMQDPPRSPQKGARFSFSSYRSANQARLNTADSSSKLSFTSKAKIPRSVSDNSSLSEDKAKGSRAQRLMKRVSNLTGRRGTKNLSSSSVVDFHPQEHPDTIEEERNERNGSVAESLLHVVDIGDVNVQFPETLLWKRRFIRIDDQGYLIFSPPANDPNLRNVSRKFHLGDFRQPTLPDLEREQMAWSVLLDLKDGSCIQCACENRAAQQQVLQMLVDAHSAYHQLYVN</sequence>
<feature type="compositionally biased region" description="Low complexity" evidence="1">
    <location>
        <begin position="616"/>
        <end position="627"/>
    </location>
</feature>
<dbReference type="GeneID" id="19971266"/>
<dbReference type="eggNOG" id="ENOG502RYYT">
    <property type="taxonomic scope" value="Eukaryota"/>
</dbReference>
<reference evidence="2 3" key="1">
    <citation type="submission" date="2013-03" db="EMBL/GenBank/DDBJ databases">
        <title>The Genome Sequence of Phialophora europaea CBS 101466.</title>
        <authorList>
            <consortium name="The Broad Institute Genomics Platform"/>
            <person name="Cuomo C."/>
            <person name="de Hoog S."/>
            <person name="Gorbushina A."/>
            <person name="Walker B."/>
            <person name="Young S.K."/>
            <person name="Zeng Q."/>
            <person name="Gargeya S."/>
            <person name="Fitzgerald M."/>
            <person name="Haas B."/>
            <person name="Abouelleil A."/>
            <person name="Allen A.W."/>
            <person name="Alvarado L."/>
            <person name="Arachchi H.M."/>
            <person name="Berlin A.M."/>
            <person name="Chapman S.B."/>
            <person name="Gainer-Dewar J."/>
            <person name="Goldberg J."/>
            <person name="Griggs A."/>
            <person name="Gujja S."/>
            <person name="Hansen M."/>
            <person name="Howarth C."/>
            <person name="Imamovic A."/>
            <person name="Ireland A."/>
            <person name="Larimer J."/>
            <person name="McCowan C."/>
            <person name="Murphy C."/>
            <person name="Pearson M."/>
            <person name="Poon T.W."/>
            <person name="Priest M."/>
            <person name="Roberts A."/>
            <person name="Saif S."/>
            <person name="Shea T."/>
            <person name="Sisk P."/>
            <person name="Sykes S."/>
            <person name="Wortman J."/>
            <person name="Nusbaum C."/>
            <person name="Birren B."/>
        </authorList>
    </citation>
    <scope>NUCLEOTIDE SEQUENCE [LARGE SCALE GENOMIC DNA]</scope>
    <source>
        <strain evidence="2 3">CBS 101466</strain>
    </source>
</reference>
<feature type="compositionally biased region" description="Basic and acidic residues" evidence="1">
    <location>
        <begin position="773"/>
        <end position="783"/>
    </location>
</feature>
<dbReference type="STRING" id="1220924.W2S1R8"/>
<evidence type="ECO:0000256" key="1">
    <source>
        <dbReference type="SAM" id="MobiDB-lite"/>
    </source>
</evidence>
<feature type="region of interest" description="Disordered" evidence="1">
    <location>
        <begin position="919"/>
        <end position="997"/>
    </location>
</feature>
<feature type="compositionally biased region" description="Pro residues" evidence="1">
    <location>
        <begin position="393"/>
        <end position="406"/>
    </location>
</feature>
<feature type="compositionally biased region" description="Basic and acidic residues" evidence="1">
    <location>
        <begin position="495"/>
        <end position="514"/>
    </location>
</feature>
<accession>W2S1R8</accession>
<organism evidence="2 3">
    <name type="scientific">Cyphellophora europaea (strain CBS 101466)</name>
    <name type="common">Phialophora europaea</name>
    <dbReference type="NCBI Taxonomy" id="1220924"/>
    <lineage>
        <taxon>Eukaryota</taxon>
        <taxon>Fungi</taxon>
        <taxon>Dikarya</taxon>
        <taxon>Ascomycota</taxon>
        <taxon>Pezizomycotina</taxon>
        <taxon>Eurotiomycetes</taxon>
        <taxon>Chaetothyriomycetidae</taxon>
        <taxon>Chaetothyriales</taxon>
        <taxon>Cyphellophoraceae</taxon>
        <taxon>Cyphellophora</taxon>
    </lineage>
</organism>
<feature type="compositionally biased region" description="Basic and acidic residues" evidence="1">
    <location>
        <begin position="531"/>
        <end position="550"/>
    </location>
</feature>
<evidence type="ECO:0000313" key="2">
    <source>
        <dbReference type="EMBL" id="ETN41988.1"/>
    </source>
</evidence>
<feature type="compositionally biased region" description="Polar residues" evidence="1">
    <location>
        <begin position="291"/>
        <end position="316"/>
    </location>
</feature>
<feature type="region of interest" description="Disordered" evidence="1">
    <location>
        <begin position="133"/>
        <end position="194"/>
    </location>
</feature>
<evidence type="ECO:0000313" key="3">
    <source>
        <dbReference type="Proteomes" id="UP000030752"/>
    </source>
</evidence>
<dbReference type="Proteomes" id="UP000030752">
    <property type="component" value="Unassembled WGS sequence"/>
</dbReference>
<feature type="compositionally biased region" description="Basic and acidic residues" evidence="1">
    <location>
        <begin position="559"/>
        <end position="584"/>
    </location>
</feature>
<dbReference type="InterPro" id="IPR029006">
    <property type="entry name" value="ADF-H/Gelsolin-like_dom_sf"/>
</dbReference>
<feature type="compositionally biased region" description="Low complexity" evidence="1">
    <location>
        <begin position="375"/>
        <end position="391"/>
    </location>
</feature>
<proteinExistence type="predicted"/>
<keyword evidence="3" id="KW-1185">Reference proteome</keyword>
<gene>
    <name evidence="2" type="ORF">HMPREF1541_03927</name>
</gene>
<feature type="compositionally biased region" description="Basic and acidic residues" evidence="1">
    <location>
        <begin position="878"/>
        <end position="897"/>
    </location>
</feature>
<protein>
    <recommendedName>
        <fullName evidence="4">ADF-H domain-containing protein</fullName>
    </recommendedName>
</protein>
<dbReference type="EMBL" id="KB822719">
    <property type="protein sequence ID" value="ETN41988.1"/>
    <property type="molecule type" value="Genomic_DNA"/>
</dbReference>
<feature type="compositionally biased region" description="Low complexity" evidence="1">
    <location>
        <begin position="483"/>
        <end position="494"/>
    </location>
</feature>
<feature type="compositionally biased region" description="Polar residues" evidence="1">
    <location>
        <begin position="919"/>
        <end position="934"/>
    </location>
</feature>
<dbReference type="VEuPathDB" id="FungiDB:HMPREF1541_03927"/>
<feature type="region of interest" description="Disordered" evidence="1">
    <location>
        <begin position="211"/>
        <end position="439"/>
    </location>
</feature>
<feature type="region of interest" description="Disordered" evidence="1">
    <location>
        <begin position="456"/>
        <end position="659"/>
    </location>
</feature>